<feature type="transmembrane region" description="Helical" evidence="6">
    <location>
        <begin position="114"/>
        <end position="136"/>
    </location>
</feature>
<feature type="transmembrane region" description="Helical" evidence="6">
    <location>
        <begin position="21"/>
        <end position="41"/>
    </location>
</feature>
<feature type="transmembrane region" description="Helical" evidence="6">
    <location>
        <begin position="323"/>
        <end position="342"/>
    </location>
</feature>
<keyword evidence="5" id="KW-0175">Coiled coil</keyword>
<dbReference type="AlphaFoldDB" id="A0A8S1A863"/>
<sequence length="458" mass="51512">MVYTITQVNCQEKNKIQPKYCVWKELLLAFIFNVPFFTHGVESTHLTTSIHSGHFISSKNVPWATTAMVVSAAVAGPIFCYVIDRFGRKTGIFTISMLQAATLIPHFLLNQKNIFTVEIVLHILAGITSGGLFTILPIYVREITLLRGLCVCVMIVMTTAGYAMKLVMTLEERLYLMVGLVAVQLFSIMLMVESPSYMVMKKNYENARRNLSKLRLLPEDCDAITKEISNLKDESERAKSNGKLSVYTVYRTKVWLDAIKMGFVLYTVNVLCGSLLFLDEHKTLIQLPLTKDPESKLVLACLLGGSVSCLICVAFLDKKYILMIGYSIITVASGVLAVYTQVDLPVTTLSIIPVVSLGILVFGYGIAWGLPTVLMVEIFNMEIRATFIGIIYAYSQIIKLAHVHTFKYLEYYIGVYTMFYIFAGVNLYGVVYVLFVVPKTRNMSNRKIEKQLRRPSLC</sequence>
<keyword evidence="4 6" id="KW-0472">Membrane</keyword>
<dbReference type="PANTHER" id="PTHR48021:SF1">
    <property type="entry name" value="GH07001P-RELATED"/>
    <property type="match status" value="1"/>
</dbReference>
<proteinExistence type="predicted"/>
<feature type="transmembrane region" description="Helical" evidence="6">
    <location>
        <begin position="174"/>
        <end position="192"/>
    </location>
</feature>
<keyword evidence="3 6" id="KW-1133">Transmembrane helix</keyword>
<dbReference type="OrthoDB" id="387093at2759"/>
<evidence type="ECO:0000313" key="7">
    <source>
        <dbReference type="EMBL" id="CAB3244851.1"/>
    </source>
</evidence>
<dbReference type="EMBL" id="CADEBD010000322">
    <property type="protein sequence ID" value="CAB3244851.1"/>
    <property type="molecule type" value="Genomic_DNA"/>
</dbReference>
<keyword evidence="2 6" id="KW-0812">Transmembrane</keyword>
<feature type="transmembrane region" description="Helical" evidence="6">
    <location>
        <begin position="258"/>
        <end position="277"/>
    </location>
</feature>
<organism evidence="7 8">
    <name type="scientific">Arctia plantaginis</name>
    <name type="common">Wood tiger moth</name>
    <name type="synonym">Phalaena plantaginis</name>
    <dbReference type="NCBI Taxonomy" id="874455"/>
    <lineage>
        <taxon>Eukaryota</taxon>
        <taxon>Metazoa</taxon>
        <taxon>Ecdysozoa</taxon>
        <taxon>Arthropoda</taxon>
        <taxon>Hexapoda</taxon>
        <taxon>Insecta</taxon>
        <taxon>Pterygota</taxon>
        <taxon>Neoptera</taxon>
        <taxon>Endopterygota</taxon>
        <taxon>Lepidoptera</taxon>
        <taxon>Glossata</taxon>
        <taxon>Ditrysia</taxon>
        <taxon>Noctuoidea</taxon>
        <taxon>Erebidae</taxon>
        <taxon>Arctiinae</taxon>
        <taxon>Arctia</taxon>
    </lineage>
</organism>
<feature type="transmembrane region" description="Helical" evidence="6">
    <location>
        <begin position="148"/>
        <end position="168"/>
    </location>
</feature>
<comment type="subcellular location">
    <subcellularLocation>
        <location evidence="1">Membrane</location>
    </subcellularLocation>
</comment>
<feature type="transmembrane region" description="Helical" evidence="6">
    <location>
        <begin position="297"/>
        <end position="316"/>
    </location>
</feature>
<dbReference type="Gene3D" id="1.20.1250.20">
    <property type="entry name" value="MFS general substrate transporter like domains"/>
    <property type="match status" value="1"/>
</dbReference>
<dbReference type="InterPro" id="IPR005828">
    <property type="entry name" value="MFS_sugar_transport-like"/>
</dbReference>
<protein>
    <recommendedName>
        <fullName evidence="9">Sugar transporter</fullName>
    </recommendedName>
</protein>
<feature type="transmembrane region" description="Helical" evidence="6">
    <location>
        <begin position="383"/>
        <end position="401"/>
    </location>
</feature>
<evidence type="ECO:0000256" key="4">
    <source>
        <dbReference type="ARBA" id="ARBA00023136"/>
    </source>
</evidence>
<feature type="transmembrane region" description="Helical" evidence="6">
    <location>
        <begin position="90"/>
        <end position="108"/>
    </location>
</feature>
<dbReference type="GO" id="GO:0022857">
    <property type="term" value="F:transmembrane transporter activity"/>
    <property type="evidence" value="ECO:0007669"/>
    <property type="project" value="InterPro"/>
</dbReference>
<gene>
    <name evidence="7" type="ORF">APLA_LOCUS10845</name>
</gene>
<dbReference type="Proteomes" id="UP000494256">
    <property type="component" value="Unassembled WGS sequence"/>
</dbReference>
<feature type="transmembrane region" description="Helical" evidence="6">
    <location>
        <begin position="61"/>
        <end position="83"/>
    </location>
</feature>
<evidence type="ECO:0000256" key="6">
    <source>
        <dbReference type="SAM" id="Phobius"/>
    </source>
</evidence>
<evidence type="ECO:0000256" key="5">
    <source>
        <dbReference type="SAM" id="Coils"/>
    </source>
</evidence>
<comment type="caution">
    <text evidence="7">The sequence shown here is derived from an EMBL/GenBank/DDBJ whole genome shotgun (WGS) entry which is preliminary data.</text>
</comment>
<feature type="transmembrane region" description="Helical" evidence="6">
    <location>
        <begin position="413"/>
        <end position="437"/>
    </location>
</feature>
<feature type="coiled-coil region" evidence="5">
    <location>
        <begin position="197"/>
        <end position="241"/>
    </location>
</feature>
<dbReference type="SUPFAM" id="SSF103473">
    <property type="entry name" value="MFS general substrate transporter"/>
    <property type="match status" value="1"/>
</dbReference>
<dbReference type="GO" id="GO:0016020">
    <property type="term" value="C:membrane"/>
    <property type="evidence" value="ECO:0007669"/>
    <property type="project" value="UniProtKB-SubCell"/>
</dbReference>
<feature type="transmembrane region" description="Helical" evidence="6">
    <location>
        <begin position="348"/>
        <end position="371"/>
    </location>
</feature>
<reference evidence="7 8" key="1">
    <citation type="submission" date="2020-04" db="EMBL/GenBank/DDBJ databases">
        <authorList>
            <person name="Wallbank WR R."/>
            <person name="Pardo Diaz C."/>
            <person name="Kozak K."/>
            <person name="Martin S."/>
            <person name="Jiggins C."/>
            <person name="Moest M."/>
            <person name="Warren A I."/>
            <person name="Byers J.R.P. K."/>
            <person name="Montejo-Kovacevich G."/>
            <person name="Yen C E."/>
        </authorList>
    </citation>
    <scope>NUCLEOTIDE SEQUENCE [LARGE SCALE GENOMIC DNA]</scope>
</reference>
<evidence type="ECO:0000256" key="3">
    <source>
        <dbReference type="ARBA" id="ARBA00022989"/>
    </source>
</evidence>
<dbReference type="Pfam" id="PF00083">
    <property type="entry name" value="Sugar_tr"/>
    <property type="match status" value="1"/>
</dbReference>
<dbReference type="InterPro" id="IPR050549">
    <property type="entry name" value="MFS_Trehalose_Transporter"/>
</dbReference>
<dbReference type="InterPro" id="IPR036259">
    <property type="entry name" value="MFS_trans_sf"/>
</dbReference>
<accession>A0A8S1A863</accession>
<evidence type="ECO:0000256" key="2">
    <source>
        <dbReference type="ARBA" id="ARBA00022692"/>
    </source>
</evidence>
<evidence type="ECO:0008006" key="9">
    <source>
        <dbReference type="Google" id="ProtNLM"/>
    </source>
</evidence>
<dbReference type="PANTHER" id="PTHR48021">
    <property type="match status" value="1"/>
</dbReference>
<evidence type="ECO:0000313" key="8">
    <source>
        <dbReference type="Proteomes" id="UP000494256"/>
    </source>
</evidence>
<name>A0A8S1A863_ARCPL</name>
<evidence type="ECO:0000256" key="1">
    <source>
        <dbReference type="ARBA" id="ARBA00004370"/>
    </source>
</evidence>